<evidence type="ECO:0000313" key="2">
    <source>
        <dbReference type="EMBL" id="VAV84005.1"/>
    </source>
</evidence>
<gene>
    <name evidence="2" type="ORF">MNBD_DELTA01-463</name>
</gene>
<keyword evidence="1" id="KW-0472">Membrane</keyword>
<organism evidence="2">
    <name type="scientific">hydrothermal vent metagenome</name>
    <dbReference type="NCBI Taxonomy" id="652676"/>
    <lineage>
        <taxon>unclassified sequences</taxon>
        <taxon>metagenomes</taxon>
        <taxon>ecological metagenomes</taxon>
    </lineage>
</organism>
<dbReference type="InterPro" id="IPR008621">
    <property type="entry name" value="Cbb3-typ_cyt_oxidase_comp"/>
</dbReference>
<dbReference type="CDD" id="cd01324">
    <property type="entry name" value="cbb3_Oxidase_CcoQ"/>
    <property type="match status" value="1"/>
</dbReference>
<sequence length="47" mass="5525">MEEILIYTKSGVLVYFTVIFLGIVVWTFMGRNKKNFEEAKKIPLIED</sequence>
<keyword evidence="1" id="KW-1133">Transmembrane helix</keyword>
<evidence type="ECO:0000256" key="1">
    <source>
        <dbReference type="SAM" id="Phobius"/>
    </source>
</evidence>
<dbReference type="AlphaFoldDB" id="A0A3B0RKL4"/>
<dbReference type="Pfam" id="PF05545">
    <property type="entry name" value="FixQ"/>
    <property type="match status" value="1"/>
</dbReference>
<proteinExistence type="predicted"/>
<keyword evidence="1" id="KW-0812">Transmembrane</keyword>
<accession>A0A3B0RKL4</accession>
<evidence type="ECO:0008006" key="3">
    <source>
        <dbReference type="Google" id="ProtNLM"/>
    </source>
</evidence>
<name>A0A3B0RKL4_9ZZZZ</name>
<protein>
    <recommendedName>
        <fullName evidence="3">Cytochrome c oxidase subunit CcoQ</fullName>
    </recommendedName>
</protein>
<feature type="transmembrane region" description="Helical" evidence="1">
    <location>
        <begin position="12"/>
        <end position="30"/>
    </location>
</feature>
<reference evidence="2" key="1">
    <citation type="submission" date="2018-06" db="EMBL/GenBank/DDBJ databases">
        <authorList>
            <person name="Zhirakovskaya E."/>
        </authorList>
    </citation>
    <scope>NUCLEOTIDE SEQUENCE</scope>
</reference>
<dbReference type="EMBL" id="UOEA01000059">
    <property type="protein sequence ID" value="VAV84005.1"/>
    <property type="molecule type" value="Genomic_DNA"/>
</dbReference>